<reference evidence="3" key="1">
    <citation type="journal article" date="2011" name="PLoS Genet.">
        <title>Genomic analysis of the necrotrophic fungal pathogens Sclerotinia sclerotiorum and Botrytis cinerea.</title>
        <authorList>
            <person name="Amselem J."/>
            <person name="Cuomo C.A."/>
            <person name="van Kan J.A."/>
            <person name="Viaud M."/>
            <person name="Benito E.P."/>
            <person name="Couloux A."/>
            <person name="Coutinho P.M."/>
            <person name="de Vries R.P."/>
            <person name="Dyer P.S."/>
            <person name="Fillinger S."/>
            <person name="Fournier E."/>
            <person name="Gout L."/>
            <person name="Hahn M."/>
            <person name="Kohn L."/>
            <person name="Lapalu N."/>
            <person name="Plummer K.M."/>
            <person name="Pradier J.M."/>
            <person name="Quevillon E."/>
            <person name="Sharon A."/>
            <person name="Simon A."/>
            <person name="ten Have A."/>
            <person name="Tudzynski B."/>
            <person name="Tudzynski P."/>
            <person name="Wincker P."/>
            <person name="Andrew M."/>
            <person name="Anthouard V."/>
            <person name="Beever R.E."/>
            <person name="Beffa R."/>
            <person name="Benoit I."/>
            <person name="Bouzid O."/>
            <person name="Brault B."/>
            <person name="Chen Z."/>
            <person name="Choquer M."/>
            <person name="Collemare J."/>
            <person name="Cotton P."/>
            <person name="Danchin E.G."/>
            <person name="Da Silva C."/>
            <person name="Gautier A."/>
            <person name="Giraud C."/>
            <person name="Giraud T."/>
            <person name="Gonzalez C."/>
            <person name="Grossetete S."/>
            <person name="Guldener U."/>
            <person name="Henrissat B."/>
            <person name="Howlett B.J."/>
            <person name="Kodira C."/>
            <person name="Kretschmer M."/>
            <person name="Lappartient A."/>
            <person name="Leroch M."/>
            <person name="Levis C."/>
            <person name="Mauceli E."/>
            <person name="Neuveglise C."/>
            <person name="Oeser B."/>
            <person name="Pearson M."/>
            <person name="Poulain J."/>
            <person name="Poussereau N."/>
            <person name="Quesneville H."/>
            <person name="Rascle C."/>
            <person name="Schumacher J."/>
            <person name="Segurens B."/>
            <person name="Sexton A."/>
            <person name="Silva E."/>
            <person name="Sirven C."/>
            <person name="Soanes D.M."/>
            <person name="Talbot N.J."/>
            <person name="Templeton M."/>
            <person name="Yandava C."/>
            <person name="Yarden O."/>
            <person name="Zeng Q."/>
            <person name="Rollins J.A."/>
            <person name="Lebrun M.H."/>
            <person name="Dickman M."/>
        </authorList>
    </citation>
    <scope>NUCLEOTIDE SEQUENCE [LARGE SCALE GENOMIC DNA]</scope>
    <source>
        <strain evidence="3">T4</strain>
    </source>
</reference>
<dbReference type="EMBL" id="FQ790362">
    <property type="protein sequence ID" value="CCD56952.1"/>
    <property type="molecule type" value="Genomic_DNA"/>
</dbReference>
<proteinExistence type="predicted"/>
<protein>
    <submittedName>
        <fullName evidence="2">Uncharacterized protein</fullName>
    </submittedName>
</protein>
<dbReference type="Proteomes" id="UP000008177">
    <property type="component" value="Unplaced contigs"/>
</dbReference>
<evidence type="ECO:0000256" key="1">
    <source>
        <dbReference type="SAM" id="Phobius"/>
    </source>
</evidence>
<keyword evidence="1" id="KW-0812">Transmembrane</keyword>
<dbReference type="AlphaFoldDB" id="G2YZA4"/>
<feature type="transmembrane region" description="Helical" evidence="1">
    <location>
        <begin position="6"/>
        <end position="26"/>
    </location>
</feature>
<sequence>MTILTAFWPVFSYFCVLNGFYANYFYEDHEITSK</sequence>
<evidence type="ECO:0000313" key="2">
    <source>
        <dbReference type="EMBL" id="CCD56952.1"/>
    </source>
</evidence>
<organism evidence="2 3">
    <name type="scientific">Botryotinia fuckeliana (strain T4)</name>
    <name type="common">Noble rot fungus</name>
    <name type="synonym">Botrytis cinerea</name>
    <dbReference type="NCBI Taxonomy" id="999810"/>
    <lineage>
        <taxon>Eukaryota</taxon>
        <taxon>Fungi</taxon>
        <taxon>Dikarya</taxon>
        <taxon>Ascomycota</taxon>
        <taxon>Pezizomycotina</taxon>
        <taxon>Leotiomycetes</taxon>
        <taxon>Helotiales</taxon>
        <taxon>Sclerotiniaceae</taxon>
        <taxon>Botrytis</taxon>
    </lineage>
</organism>
<gene>
    <name evidence="2" type="ORF">BofuT4_uP142140.1</name>
</gene>
<keyword evidence="1" id="KW-1133">Transmembrane helix</keyword>
<dbReference type="HOGENOM" id="CLU_3377023_0_0_1"/>
<name>G2YZA4_BOTF4</name>
<keyword evidence="1" id="KW-0472">Membrane</keyword>
<accession>G2YZA4</accession>
<evidence type="ECO:0000313" key="3">
    <source>
        <dbReference type="Proteomes" id="UP000008177"/>
    </source>
</evidence>
<dbReference type="InParanoid" id="G2YZA4"/>